<dbReference type="Gene3D" id="2.60.40.10">
    <property type="entry name" value="Immunoglobulins"/>
    <property type="match status" value="1"/>
</dbReference>
<evidence type="ECO:0000256" key="2">
    <source>
        <dbReference type="SAM" id="MobiDB-lite"/>
    </source>
</evidence>
<dbReference type="GO" id="GO:0005667">
    <property type="term" value="C:transcription regulator complex"/>
    <property type="evidence" value="ECO:0007669"/>
    <property type="project" value="TreeGrafter"/>
</dbReference>
<dbReference type="SUPFAM" id="SSF49265">
    <property type="entry name" value="Fibronectin type III"/>
    <property type="match status" value="1"/>
</dbReference>
<sequence length="1113" mass="120789">MARLQAATMAEKQAVVMSGDDEKTENCIDNGDTSYLPNKTTVIDNCAENISNSGNSDKIFSSSGGIDLVSSMPVENGCLDETSVDKTLVEQGADSSGNLDNISQDQSLRIGSTFDKAKSNSVSSSVSSSCCSSPFRQDQGNLFEKLTSHFKELEPTDKKDACEKGADANSIDLNETKGEPNLDDNHSQDLTNPSEQVVILDTKSDNTGKNIVDNFNEETLEGGVKDETLESDKILPDHTEDILLENDKDSETLQRDEEDDTVPEDKEDELLQGDMDDISERSGKETQIIEPQNSSDNFIANNTENEVPKSETHVDDQSNFISNSVQNIVNCQNIDGHPVNQDSVESNEPTAFKIAVRTNTETGSETNDPTSKRSPPGSPENRDLVLKKPRLEEERNPSICDSKDIKPHVEDEDSKSQFKEETETSESQESKSLTLKNEDAFTSDNIKNVFKTDDMTIKPEIETTDGKVKSELDSKSRLEGILNKLGSRVPLENAETSHEDNEDSASVDSKDSADTTSSTSADSEDTSSNCKKKSKKVKLTRQQLEVYLKRHVEANLKTNNDGVINQLHEKIRDLQNCNEAWKQQVKEMQQQVLELTIQHQRMKKKYNIAINKQHTHAVKPHIQTRTVATQLFPEMIVRAMNQNAKSQTATSPGPGKFQLVPVMTASSVAKSTVTSPASTVLTQPSLVQSGQTTVPMTVNVIGSVVQQQVQPSGRPVPASPNPATQLPTVRSMIEAQRSGVNVQIVGGKQMLVTSPTRGSVGTPASQAATDQPGKLATTSITAGKGNNVTTTVSKVIDLTDDDVGSGGGTQELKKTTSMTLVHPSQIMQQKMSTNQIRPGTQVIFQPTSSFNPTGAVYVLPQRPGAPAAPSQFTLVPVSSGTVGTRPTLVSLVTRAGLRQSLPSSVVTQTAAKLPQQVTVSAKKQLTIPPPPLHAAPVQKPASTVTVSSTAQSPVEAAGDESTSMQGRISHLANKRNQLQDILNNLRHPAPLPPLPANQDVTTKLPKVIPPKPDLKINRVTQGIVLSWNMNVEYSYEHISSYQLFAYQEGSLPPSTSLWKKVGEVNALPLPMACTLTQFQEGNRYHFAVRAADKHGRVGPFSDPSSIHLVPNGK</sequence>
<feature type="compositionally biased region" description="Acidic residues" evidence="2">
    <location>
        <begin position="256"/>
        <end position="277"/>
    </location>
</feature>
<dbReference type="GO" id="GO:0003712">
    <property type="term" value="F:transcription coregulator activity"/>
    <property type="evidence" value="ECO:0007669"/>
    <property type="project" value="TreeGrafter"/>
</dbReference>
<dbReference type="PANTHER" id="PTHR23210:SF26">
    <property type="entry name" value="ACTIVATING TRANSCRIPTION FACTOR 7-INTERACTING PROTEIN 1"/>
    <property type="match status" value="1"/>
</dbReference>
<evidence type="ECO:0000313" key="4">
    <source>
        <dbReference type="Proteomes" id="UP000085678"/>
    </source>
</evidence>
<dbReference type="STRING" id="7574.A0A2R2MU30"/>
<dbReference type="InterPro" id="IPR003961">
    <property type="entry name" value="FN3_dom"/>
</dbReference>
<feature type="compositionally biased region" description="Basic and acidic residues" evidence="2">
    <location>
        <begin position="223"/>
        <end position="255"/>
    </location>
</feature>
<dbReference type="KEGG" id="lak:106178769"/>
<evidence type="ECO:0000313" key="5">
    <source>
        <dbReference type="RefSeq" id="XP_023933683.1"/>
    </source>
</evidence>
<feature type="compositionally biased region" description="Low complexity" evidence="2">
    <location>
        <begin position="941"/>
        <end position="950"/>
    </location>
</feature>
<dbReference type="GO" id="GO:0005634">
    <property type="term" value="C:nucleus"/>
    <property type="evidence" value="ECO:0007669"/>
    <property type="project" value="TreeGrafter"/>
</dbReference>
<feature type="region of interest" description="Disordered" evidence="2">
    <location>
        <begin position="222"/>
        <end position="301"/>
    </location>
</feature>
<feature type="compositionally biased region" description="Basic and acidic residues" evidence="2">
    <location>
        <begin position="174"/>
        <end position="187"/>
    </location>
</feature>
<dbReference type="AlphaFoldDB" id="A0A2R2MU30"/>
<keyword evidence="1" id="KW-0175">Coiled coil</keyword>
<dbReference type="PANTHER" id="PTHR23210">
    <property type="entry name" value="ACTIVATING TRANSCRIPTION FACTOR 7 INTERACTING PROTEIN"/>
    <property type="match status" value="1"/>
</dbReference>
<dbReference type="PROSITE" id="PS50853">
    <property type="entry name" value="FN3"/>
    <property type="match status" value="1"/>
</dbReference>
<feature type="region of interest" description="Disordered" evidence="2">
    <location>
        <begin position="357"/>
        <end position="437"/>
    </location>
</feature>
<proteinExistence type="predicted"/>
<dbReference type="RefSeq" id="XP_023933683.1">
    <property type="nucleotide sequence ID" value="XM_024077915.1"/>
</dbReference>
<dbReference type="CDD" id="cd00063">
    <property type="entry name" value="FN3"/>
    <property type="match status" value="1"/>
</dbReference>
<evidence type="ECO:0000256" key="1">
    <source>
        <dbReference type="SAM" id="Coils"/>
    </source>
</evidence>
<protein>
    <submittedName>
        <fullName evidence="5 6">Activating transcription factor 7-interacting protein 1 isoform X1</fullName>
    </submittedName>
</protein>
<feature type="region of interest" description="Disordered" evidence="2">
    <location>
        <begin position="171"/>
        <end position="191"/>
    </location>
</feature>
<feature type="region of interest" description="Disordered" evidence="2">
    <location>
        <begin position="927"/>
        <end position="961"/>
    </location>
</feature>
<feature type="domain" description="Fibronectin type-III" evidence="3">
    <location>
        <begin position="1009"/>
        <end position="1111"/>
    </location>
</feature>
<evidence type="ECO:0000259" key="3">
    <source>
        <dbReference type="PROSITE" id="PS50853"/>
    </source>
</evidence>
<dbReference type="InterPro" id="IPR013783">
    <property type="entry name" value="Ig-like_fold"/>
</dbReference>
<feature type="compositionally biased region" description="Basic and acidic residues" evidence="2">
    <location>
        <begin position="380"/>
        <end position="422"/>
    </location>
</feature>
<accession>A0A2R2MU30</accession>
<dbReference type="Proteomes" id="UP000085678">
    <property type="component" value="Unplaced"/>
</dbReference>
<organism evidence="4 5">
    <name type="scientific">Lingula anatina</name>
    <name type="common">Brachiopod</name>
    <name type="synonym">Lingula unguis</name>
    <dbReference type="NCBI Taxonomy" id="7574"/>
    <lineage>
        <taxon>Eukaryota</taxon>
        <taxon>Metazoa</taxon>
        <taxon>Spiralia</taxon>
        <taxon>Lophotrochozoa</taxon>
        <taxon>Brachiopoda</taxon>
        <taxon>Linguliformea</taxon>
        <taxon>Lingulata</taxon>
        <taxon>Lingulida</taxon>
        <taxon>Linguloidea</taxon>
        <taxon>Lingulidae</taxon>
        <taxon>Lingula</taxon>
    </lineage>
</organism>
<feature type="coiled-coil region" evidence="1">
    <location>
        <begin position="564"/>
        <end position="605"/>
    </location>
</feature>
<name>A0A2R2MU30_LINAN</name>
<feature type="compositionally biased region" description="Polar residues" evidence="2">
    <location>
        <begin position="357"/>
        <end position="373"/>
    </location>
</feature>
<reference evidence="5 6" key="1">
    <citation type="submission" date="2025-04" db="UniProtKB">
        <authorList>
            <consortium name="RefSeq"/>
        </authorList>
    </citation>
    <scope>IDENTIFICATION</scope>
    <source>
        <tissue evidence="5 6">Gonads</tissue>
    </source>
</reference>
<feature type="compositionally biased region" description="Polar residues" evidence="2">
    <location>
        <begin position="289"/>
        <end position="301"/>
    </location>
</feature>
<dbReference type="InterPro" id="IPR026085">
    <property type="entry name" value="ATF7-int"/>
</dbReference>
<dbReference type="RefSeq" id="XP_023933684.1">
    <property type="nucleotide sequence ID" value="XM_024077916.1"/>
</dbReference>
<feature type="region of interest" description="Disordered" evidence="2">
    <location>
        <begin position="489"/>
        <end position="535"/>
    </location>
</feature>
<dbReference type="InterPro" id="IPR036116">
    <property type="entry name" value="FN3_sf"/>
</dbReference>
<dbReference type="OrthoDB" id="2434995at2759"/>
<dbReference type="GO" id="GO:0006355">
    <property type="term" value="P:regulation of DNA-templated transcription"/>
    <property type="evidence" value="ECO:0007669"/>
    <property type="project" value="TreeGrafter"/>
</dbReference>
<evidence type="ECO:0000313" key="6">
    <source>
        <dbReference type="RefSeq" id="XP_023933684.1"/>
    </source>
</evidence>
<keyword evidence="4" id="KW-1185">Reference proteome</keyword>
<feature type="compositionally biased region" description="Low complexity" evidence="2">
    <location>
        <begin position="425"/>
        <end position="435"/>
    </location>
</feature>
<dbReference type="InterPro" id="IPR056565">
    <property type="entry name" value="Fn3_ATF7IP"/>
</dbReference>
<dbReference type="Pfam" id="PF16794">
    <property type="entry name" value="fn3_4"/>
    <property type="match status" value="1"/>
</dbReference>
<gene>
    <name evidence="5 6" type="primary">LOC106178769</name>
</gene>
<dbReference type="GeneID" id="106178769"/>